<feature type="transmembrane region" description="Helical" evidence="1">
    <location>
        <begin position="86"/>
        <end position="109"/>
    </location>
</feature>
<feature type="transmembrane region" description="Helical" evidence="1">
    <location>
        <begin position="593"/>
        <end position="612"/>
    </location>
</feature>
<keyword evidence="1" id="KW-0472">Membrane</keyword>
<dbReference type="PANTHER" id="PTHR37544">
    <property type="entry name" value="SPRAY-RELATED"/>
    <property type="match status" value="1"/>
</dbReference>
<dbReference type="Pfam" id="PF11915">
    <property type="entry name" value="DUF3433"/>
    <property type="match status" value="1"/>
</dbReference>
<accession>A0A9P5H480</accession>
<protein>
    <submittedName>
        <fullName evidence="2">Uncharacterized protein</fullName>
    </submittedName>
</protein>
<evidence type="ECO:0000313" key="3">
    <source>
        <dbReference type="Proteomes" id="UP000722485"/>
    </source>
</evidence>
<gene>
    <name evidence="2" type="ORF">G7Z17_g9609</name>
</gene>
<dbReference type="OrthoDB" id="3248909at2759"/>
<dbReference type="EMBL" id="JAANBB010000280">
    <property type="protein sequence ID" value="KAF7544882.1"/>
    <property type="molecule type" value="Genomic_DNA"/>
</dbReference>
<dbReference type="AlphaFoldDB" id="A0A9P5H480"/>
<keyword evidence="3" id="KW-1185">Reference proteome</keyword>
<organism evidence="2 3">
    <name type="scientific">Cylindrodendrum hubeiense</name>
    <dbReference type="NCBI Taxonomy" id="595255"/>
    <lineage>
        <taxon>Eukaryota</taxon>
        <taxon>Fungi</taxon>
        <taxon>Dikarya</taxon>
        <taxon>Ascomycota</taxon>
        <taxon>Pezizomycotina</taxon>
        <taxon>Sordariomycetes</taxon>
        <taxon>Hypocreomycetidae</taxon>
        <taxon>Hypocreales</taxon>
        <taxon>Nectriaceae</taxon>
        <taxon>Cylindrodendrum</taxon>
    </lineage>
</organism>
<dbReference type="Proteomes" id="UP000722485">
    <property type="component" value="Unassembled WGS sequence"/>
</dbReference>
<feature type="transmembrane region" description="Helical" evidence="1">
    <location>
        <begin position="40"/>
        <end position="65"/>
    </location>
</feature>
<proteinExistence type="predicted"/>
<sequence>MPFWEKMKLAAVPRKRRSLGGDDDTATPAMETRLRGWKPLLLSTPVLLGVAALSLILFAIIETLAQLSQTQGGLALSSSQDEMSKYAVISYLYVPIIVAVAFSMLWTWIDLDIKRIQPWMELSKPTGATAEDSILLDYPSDFIAVAPFRAAKRKSSLLAADEQKINMRFLNMAYAIGWLNQSYPAFTTRDYALLPFSVNDDVNDVALSSINRNWTAETTKLWAEFDCTPAIVTKGNTTSKVRPPYDFQGKGCSATVNLDATSFNVTVSYIDNLPDIIYNESSYRCEKDTDELYSALVYWYKKIGYSSDEQPEFNITAMHCDLSFHKQQVLATVTSGDLQPIDSALKPLSTPTNLTSKEIALTPYLRSLPLFQTATFAANEDAVNRQFPEMRAVSSSKNISVSLNPIFRYAIAERGASVDVLEDPTKLQGLVQDVHKQLFALSIKDRLADESQSTNNTATSEFFLTGIVVSRVFSAILEGLLVLVALVASLVLYYTRISASALCTNPSSINHLVDIAHNSPEATKLFRSMDTADEKLLAAGLKGTKFQLTADDLSKRNELITVEEVDATPSDTRRGMPPRCYFKPIKPWVMRRGTGCAFATVLAASIIVLSVLKAKEQKQNGW</sequence>
<dbReference type="InterPro" id="IPR021840">
    <property type="entry name" value="DUF3433"/>
</dbReference>
<evidence type="ECO:0000313" key="2">
    <source>
        <dbReference type="EMBL" id="KAF7544882.1"/>
    </source>
</evidence>
<reference evidence="2" key="1">
    <citation type="submission" date="2020-03" db="EMBL/GenBank/DDBJ databases">
        <title>Draft Genome Sequence of Cylindrodendrum hubeiense.</title>
        <authorList>
            <person name="Buettner E."/>
            <person name="Kellner H."/>
        </authorList>
    </citation>
    <scope>NUCLEOTIDE SEQUENCE</scope>
    <source>
        <strain evidence="2">IHI 201604</strain>
    </source>
</reference>
<keyword evidence="1" id="KW-0812">Transmembrane</keyword>
<feature type="transmembrane region" description="Helical" evidence="1">
    <location>
        <begin position="472"/>
        <end position="494"/>
    </location>
</feature>
<name>A0A9P5H480_9HYPO</name>
<keyword evidence="1" id="KW-1133">Transmembrane helix</keyword>
<evidence type="ECO:0000256" key="1">
    <source>
        <dbReference type="SAM" id="Phobius"/>
    </source>
</evidence>
<dbReference type="PANTHER" id="PTHR37544:SF3">
    <property type="entry name" value="SPRAY"/>
    <property type="match status" value="1"/>
</dbReference>
<comment type="caution">
    <text evidence="2">The sequence shown here is derived from an EMBL/GenBank/DDBJ whole genome shotgun (WGS) entry which is preliminary data.</text>
</comment>